<protein>
    <submittedName>
        <fullName evidence="1">Uncharacterized protein</fullName>
    </submittedName>
</protein>
<dbReference type="Proteomes" id="UP000276254">
    <property type="component" value="Chromosome"/>
</dbReference>
<keyword evidence="2" id="KW-1185">Reference proteome</keyword>
<accession>A0A494TCJ1</accession>
<evidence type="ECO:0000313" key="1">
    <source>
        <dbReference type="EMBL" id="AYJ86890.1"/>
    </source>
</evidence>
<dbReference type="OrthoDB" id="7428906at2"/>
<dbReference type="RefSeq" id="WP_121153629.1">
    <property type="nucleotide sequence ID" value="NZ_CP032829.1"/>
</dbReference>
<name>A0A494TCJ1_SPHPE</name>
<proteinExistence type="predicted"/>
<evidence type="ECO:0000313" key="2">
    <source>
        <dbReference type="Proteomes" id="UP000276254"/>
    </source>
</evidence>
<dbReference type="AlphaFoldDB" id="A0A494TCJ1"/>
<dbReference type="KEGG" id="spha:D3Y57_14255"/>
<organism evidence="1 2">
    <name type="scientific">Sphingomonas paeninsulae</name>
    <dbReference type="NCBI Taxonomy" id="2319844"/>
    <lineage>
        <taxon>Bacteria</taxon>
        <taxon>Pseudomonadati</taxon>
        <taxon>Pseudomonadota</taxon>
        <taxon>Alphaproteobacteria</taxon>
        <taxon>Sphingomonadales</taxon>
        <taxon>Sphingomonadaceae</taxon>
        <taxon>Sphingomonas</taxon>
    </lineage>
</organism>
<gene>
    <name evidence="1" type="ORF">D3Y57_14255</name>
</gene>
<sequence>MSDEQQDHRVAAMAIITSGAALRPKEGQFLGGIAFDANPLTEKQSNWLSILLARHGFDELNGGTA</sequence>
<dbReference type="EMBL" id="CP032829">
    <property type="protein sequence ID" value="AYJ86890.1"/>
    <property type="molecule type" value="Genomic_DNA"/>
</dbReference>
<reference evidence="1 2" key="1">
    <citation type="submission" date="2018-09" db="EMBL/GenBank/DDBJ databases">
        <title>Sphingomonas peninsula sp. nov., isolated from fildes peninsula, Antarctic soil.</title>
        <authorList>
            <person name="Yingchao G."/>
        </authorList>
    </citation>
    <scope>NUCLEOTIDE SEQUENCE [LARGE SCALE GENOMIC DNA]</scope>
    <source>
        <strain evidence="1 2">YZ-8</strain>
    </source>
</reference>